<evidence type="ECO:0000256" key="9">
    <source>
        <dbReference type="PIRSR" id="PIRSR614732-2"/>
    </source>
</evidence>
<evidence type="ECO:0000256" key="8">
    <source>
        <dbReference type="PIRSR" id="PIRSR614732-1"/>
    </source>
</evidence>
<dbReference type="GO" id="GO:0044205">
    <property type="term" value="P:'de novo' UMP biosynthetic process"/>
    <property type="evidence" value="ECO:0007669"/>
    <property type="project" value="UniProtKB-UniPathway"/>
</dbReference>
<sequence length="294" mass="32027">MSSITLQTYASRAAKQPNPAAKALLECIERKQTNLCVSVDVTNKQDLLDVCDAVGPNVCLVKTHIDIVEDFDMDLVHQLTKLSEKHDFLIFEDRKFADIGNTASLQYSAGVHKIASWSHITNAHLVPGPSVISGLAKVGQPLGRGLLLLAEMSSAGALTKGSYTQACVDEAKRDTSGFVCGFIAMSRVDEKEGPNTERDLLILTPGVGLDVKGDSLGQQYRTPDQVIRESGCDVIIVGRGIYGSLMTEEGKKDKKAAFDKSRYQLWISCSVCRLQLCDSDEQCRRQSSVDVAED</sequence>
<keyword evidence="13" id="KW-1185">Reference proteome</keyword>
<dbReference type="HOGENOM" id="CLU_030821_0_0_1"/>
<dbReference type="PANTHER" id="PTHR32119">
    <property type="entry name" value="OROTIDINE 5'-PHOSPHATE DECARBOXYLASE"/>
    <property type="match status" value="1"/>
</dbReference>
<evidence type="ECO:0000256" key="1">
    <source>
        <dbReference type="ARBA" id="ARBA00004861"/>
    </source>
</evidence>
<feature type="active site" description="For OMPdecase activity" evidence="8">
    <location>
        <position position="98"/>
    </location>
</feature>
<gene>
    <name evidence="12" type="ORF">PHSY_007496</name>
</gene>
<evidence type="ECO:0000256" key="5">
    <source>
        <dbReference type="ARBA" id="ARBA00022793"/>
    </source>
</evidence>
<feature type="binding site" evidence="9">
    <location>
        <position position="239"/>
    </location>
    <ligand>
        <name>substrate</name>
    </ligand>
</feature>
<feature type="domain" description="Orotidine 5'-phosphate decarboxylase" evidence="11">
    <location>
        <begin position="34"/>
        <end position="261"/>
    </location>
</feature>
<dbReference type="SUPFAM" id="SSF51366">
    <property type="entry name" value="Ribulose-phoshate binding barrel"/>
    <property type="match status" value="1"/>
</dbReference>
<dbReference type="GO" id="GO:0005829">
    <property type="term" value="C:cytosol"/>
    <property type="evidence" value="ECO:0007669"/>
    <property type="project" value="TreeGrafter"/>
</dbReference>
<evidence type="ECO:0000313" key="12">
    <source>
        <dbReference type="EMBL" id="GAC99893.1"/>
    </source>
</evidence>
<evidence type="ECO:0000256" key="6">
    <source>
        <dbReference type="ARBA" id="ARBA00022975"/>
    </source>
</evidence>
<feature type="binding site" evidence="9">
    <location>
        <position position="62"/>
    </location>
    <ligand>
        <name>substrate</name>
    </ligand>
</feature>
<dbReference type="UniPathway" id="UPA00070">
    <property type="reaction ID" value="UER00120"/>
</dbReference>
<keyword evidence="5 10" id="KW-0210">Decarboxylase</keyword>
<reference evidence="13" key="1">
    <citation type="journal article" date="2013" name="Genome Announc.">
        <title>Draft genome sequence of the basidiomycetous yeast-like fungus Pseudozyma hubeiensis SY62, which produces an abundant amount of the biosurfactant mannosylerythritol lipids.</title>
        <authorList>
            <person name="Konishi M."/>
            <person name="Hatada Y."/>
            <person name="Horiuchi J."/>
        </authorList>
    </citation>
    <scope>NUCLEOTIDE SEQUENCE [LARGE SCALE GENOMIC DNA]</scope>
    <source>
        <strain evidence="13">SY62</strain>
    </source>
</reference>
<evidence type="ECO:0000313" key="13">
    <source>
        <dbReference type="Proteomes" id="UP000014071"/>
    </source>
</evidence>
<dbReference type="InterPro" id="IPR001754">
    <property type="entry name" value="OMPdeCOase_dom"/>
</dbReference>
<keyword evidence="7 10" id="KW-0456">Lyase</keyword>
<dbReference type="PANTHER" id="PTHR32119:SF2">
    <property type="entry name" value="OROTIDINE 5'-PHOSPHATE DECARBOXYLASE"/>
    <property type="match status" value="1"/>
</dbReference>
<dbReference type="Pfam" id="PF00215">
    <property type="entry name" value="OMPdecase"/>
    <property type="match status" value="1"/>
</dbReference>
<dbReference type="eggNOG" id="KOG1377">
    <property type="taxonomic scope" value="Eukaryota"/>
</dbReference>
<protein>
    <recommendedName>
        <fullName evidence="4 10">Orotidine 5'-phosphate decarboxylase</fullName>
        <ecNumber evidence="3 10">4.1.1.23</ecNumber>
    </recommendedName>
</protein>
<dbReference type="GO" id="GO:0004590">
    <property type="term" value="F:orotidine-5'-phosphate decarboxylase activity"/>
    <property type="evidence" value="ECO:0007669"/>
    <property type="project" value="UniProtKB-EC"/>
</dbReference>
<dbReference type="GeneID" id="24112759"/>
<feature type="binding site" evidence="9">
    <location>
        <position position="40"/>
    </location>
    <ligand>
        <name>substrate</name>
    </ligand>
</feature>
<feature type="binding site" evidence="9">
    <location>
        <position position="218"/>
    </location>
    <ligand>
        <name>substrate</name>
    </ligand>
</feature>
<evidence type="ECO:0000256" key="3">
    <source>
        <dbReference type="ARBA" id="ARBA00012321"/>
    </source>
</evidence>
<feature type="active site" description="For OMPdecase activity" evidence="8">
    <location>
        <position position="93"/>
    </location>
</feature>
<dbReference type="EMBL" id="DF238833">
    <property type="protein sequence ID" value="GAC99893.1"/>
    <property type="molecule type" value="Genomic_DNA"/>
</dbReference>
<evidence type="ECO:0000256" key="10">
    <source>
        <dbReference type="RuleBase" id="RU000512"/>
    </source>
</evidence>
<dbReference type="InterPro" id="IPR013785">
    <property type="entry name" value="Aldolase_TIM"/>
</dbReference>
<dbReference type="InterPro" id="IPR011060">
    <property type="entry name" value="RibuloseP-bd_barrel"/>
</dbReference>
<dbReference type="CDD" id="cd04725">
    <property type="entry name" value="OMP_decarboxylase_like"/>
    <property type="match status" value="1"/>
</dbReference>
<dbReference type="SMART" id="SM00934">
    <property type="entry name" value="OMPdecase"/>
    <property type="match status" value="1"/>
</dbReference>
<proteinExistence type="inferred from homology"/>
<comment type="similarity">
    <text evidence="2 10">Belongs to the OMP decarboxylase family.</text>
</comment>
<comment type="pathway">
    <text evidence="1 10">Pyrimidine metabolism; UMP biosynthesis via de novo pathway; UMP from orotate: step 2/2.</text>
</comment>
<dbReference type="STRING" id="1305764.R9PEU3"/>
<dbReference type="Proteomes" id="UP000014071">
    <property type="component" value="Unassembled WGS sequence"/>
</dbReference>
<feature type="binding site" evidence="9">
    <location>
        <position position="153"/>
    </location>
    <ligand>
        <name>substrate</name>
    </ligand>
</feature>
<dbReference type="InterPro" id="IPR014732">
    <property type="entry name" value="OMPdecase"/>
</dbReference>
<organism evidence="12 13">
    <name type="scientific">Pseudozyma hubeiensis (strain SY62)</name>
    <name type="common">Yeast</name>
    <dbReference type="NCBI Taxonomy" id="1305764"/>
    <lineage>
        <taxon>Eukaryota</taxon>
        <taxon>Fungi</taxon>
        <taxon>Dikarya</taxon>
        <taxon>Basidiomycota</taxon>
        <taxon>Ustilaginomycotina</taxon>
        <taxon>Ustilaginomycetes</taxon>
        <taxon>Ustilaginales</taxon>
        <taxon>Ustilaginaceae</taxon>
        <taxon>Pseudozyma</taxon>
    </lineage>
</organism>
<dbReference type="InterPro" id="IPR018089">
    <property type="entry name" value="OMPdecase_AS"/>
</dbReference>
<keyword evidence="6 10" id="KW-0665">Pyrimidine biosynthesis</keyword>
<feature type="binding site" evidence="9">
    <location>
        <position position="238"/>
    </location>
    <ligand>
        <name>substrate</name>
    </ligand>
</feature>
<name>R9PEU3_PSEHS</name>
<dbReference type="NCBIfam" id="TIGR01740">
    <property type="entry name" value="pyrF"/>
    <property type="match status" value="1"/>
</dbReference>
<feature type="active site" description="For OMPdecase activity" evidence="8">
    <location>
        <position position="95"/>
    </location>
</feature>
<comment type="catalytic activity">
    <reaction evidence="10">
        <text>orotidine 5'-phosphate + H(+) = UMP + CO2</text>
        <dbReference type="Rhea" id="RHEA:11596"/>
        <dbReference type="ChEBI" id="CHEBI:15378"/>
        <dbReference type="ChEBI" id="CHEBI:16526"/>
        <dbReference type="ChEBI" id="CHEBI:57538"/>
        <dbReference type="ChEBI" id="CHEBI:57865"/>
        <dbReference type="EC" id="4.1.1.23"/>
    </reaction>
</comment>
<evidence type="ECO:0000256" key="7">
    <source>
        <dbReference type="ARBA" id="ARBA00023239"/>
    </source>
</evidence>
<dbReference type="RefSeq" id="XP_012193480.1">
    <property type="nucleotide sequence ID" value="XM_012338090.1"/>
</dbReference>
<dbReference type="PROSITE" id="PS00156">
    <property type="entry name" value="OMPDECASE"/>
    <property type="match status" value="1"/>
</dbReference>
<dbReference type="Gene3D" id="3.20.20.70">
    <property type="entry name" value="Aldolase class I"/>
    <property type="match status" value="1"/>
</dbReference>
<dbReference type="EC" id="4.1.1.23" evidence="3 10"/>
<evidence type="ECO:0000256" key="2">
    <source>
        <dbReference type="ARBA" id="ARBA00011018"/>
    </source>
</evidence>
<dbReference type="FunFam" id="3.20.20.70:FF:000114">
    <property type="entry name" value="Decarboxylase,orotidine phosphate"/>
    <property type="match status" value="1"/>
</dbReference>
<dbReference type="AlphaFoldDB" id="R9PEU3"/>
<dbReference type="OrthoDB" id="10263753at2759"/>
<dbReference type="GO" id="GO:0006207">
    <property type="term" value="P:'de novo' pyrimidine nucleobase biosynthetic process"/>
    <property type="evidence" value="ECO:0007669"/>
    <property type="project" value="InterPro"/>
</dbReference>
<evidence type="ECO:0000256" key="4">
    <source>
        <dbReference type="ARBA" id="ARBA00021923"/>
    </source>
</evidence>
<evidence type="ECO:0000259" key="11">
    <source>
        <dbReference type="SMART" id="SM00934"/>
    </source>
</evidence>
<accession>R9PEU3</accession>